<keyword evidence="1" id="KW-1133">Transmembrane helix</keyword>
<keyword evidence="1" id="KW-0812">Transmembrane</keyword>
<evidence type="ECO:0000313" key="3">
    <source>
        <dbReference type="EMBL" id="SUT92512.1"/>
    </source>
</evidence>
<dbReference type="GO" id="GO:0000270">
    <property type="term" value="P:peptidoglycan metabolic process"/>
    <property type="evidence" value="ECO:0007669"/>
    <property type="project" value="TreeGrafter"/>
</dbReference>
<accession>A0A380TWW2</accession>
<feature type="transmembrane region" description="Helical" evidence="1">
    <location>
        <begin position="6"/>
        <end position="28"/>
    </location>
</feature>
<protein>
    <submittedName>
        <fullName evidence="3">DUF218 domain</fullName>
    </submittedName>
</protein>
<reference evidence="3 4" key="1">
    <citation type="submission" date="2018-06" db="EMBL/GenBank/DDBJ databases">
        <authorList>
            <consortium name="Pathogen Informatics"/>
            <person name="Doyle S."/>
        </authorList>
    </citation>
    <scope>NUCLEOTIDE SEQUENCE [LARGE SCALE GENOMIC DNA]</scope>
    <source>
        <strain evidence="3 4">NCTC4191</strain>
    </source>
</reference>
<gene>
    <name evidence="3" type="ORF">NCTC4191_00847</name>
</gene>
<dbReference type="EMBL" id="UFRN01000002">
    <property type="protein sequence ID" value="SUT92512.1"/>
    <property type="molecule type" value="Genomic_DNA"/>
</dbReference>
<evidence type="ECO:0000313" key="4">
    <source>
        <dbReference type="Proteomes" id="UP000254253"/>
    </source>
</evidence>
<evidence type="ECO:0000256" key="1">
    <source>
        <dbReference type="SAM" id="Phobius"/>
    </source>
</evidence>
<dbReference type="Proteomes" id="UP000254253">
    <property type="component" value="Unassembled WGS sequence"/>
</dbReference>
<dbReference type="InterPro" id="IPR014729">
    <property type="entry name" value="Rossmann-like_a/b/a_fold"/>
</dbReference>
<proteinExistence type="predicted"/>
<feature type="transmembrane region" description="Helical" evidence="1">
    <location>
        <begin position="40"/>
        <end position="60"/>
    </location>
</feature>
<name>A0A380TWW2_ACTLI</name>
<dbReference type="GO" id="GO:0043164">
    <property type="term" value="P:Gram-negative-bacterium-type cell wall biogenesis"/>
    <property type="evidence" value="ECO:0007669"/>
    <property type="project" value="TreeGrafter"/>
</dbReference>
<dbReference type="InterPro" id="IPR003848">
    <property type="entry name" value="DUF218"/>
</dbReference>
<sequence length="252" mass="28413">MFKIMLLLTKLIAAIILPPFNALILWIFSLFLHKLQFKKLSYFCTALGMAILYICSTPYFSHQLIQAVTFSEKLTIEDYKKAQAIVVLGGGVRNSHELFGRYAIAPAPLERMRYAAYLHKQTGLPILVTGGSPEGREPEAKIMAQELHDFFNVSVKWVESASNTTEENAILSKAMLKQEGIDRIILVTNQWHMKRAKMLFEREGFNVLAAGTTAHQALDIGILPFIPQAQALQNSSIALKEWIGYWKEKLIG</sequence>
<dbReference type="RefSeq" id="WP_115590328.1">
    <property type="nucleotide sequence ID" value="NZ_UFRN01000002.1"/>
</dbReference>
<evidence type="ECO:0000259" key="2">
    <source>
        <dbReference type="Pfam" id="PF02698"/>
    </source>
</evidence>
<dbReference type="CDD" id="cd06259">
    <property type="entry name" value="YdcF-like"/>
    <property type="match status" value="1"/>
</dbReference>
<dbReference type="GO" id="GO:0005886">
    <property type="term" value="C:plasma membrane"/>
    <property type="evidence" value="ECO:0007669"/>
    <property type="project" value="TreeGrafter"/>
</dbReference>
<dbReference type="InterPro" id="IPR051599">
    <property type="entry name" value="Cell_Envelope_Assoc"/>
</dbReference>
<dbReference type="Gene3D" id="3.40.50.620">
    <property type="entry name" value="HUPs"/>
    <property type="match status" value="1"/>
</dbReference>
<dbReference type="PANTHER" id="PTHR30336">
    <property type="entry name" value="INNER MEMBRANE PROTEIN, PROBABLE PERMEASE"/>
    <property type="match status" value="1"/>
</dbReference>
<dbReference type="Pfam" id="PF02698">
    <property type="entry name" value="DUF218"/>
    <property type="match status" value="1"/>
</dbReference>
<keyword evidence="4" id="KW-1185">Reference proteome</keyword>
<organism evidence="3 4">
    <name type="scientific">Actinobacillus lignieresii</name>
    <dbReference type="NCBI Taxonomy" id="720"/>
    <lineage>
        <taxon>Bacteria</taxon>
        <taxon>Pseudomonadati</taxon>
        <taxon>Pseudomonadota</taxon>
        <taxon>Gammaproteobacteria</taxon>
        <taxon>Pasteurellales</taxon>
        <taxon>Pasteurellaceae</taxon>
        <taxon>Actinobacillus</taxon>
    </lineage>
</organism>
<keyword evidence="1" id="KW-0472">Membrane</keyword>
<feature type="domain" description="DUF218" evidence="2">
    <location>
        <begin position="83"/>
        <end position="244"/>
    </location>
</feature>
<dbReference type="AlphaFoldDB" id="A0A380TWW2"/>
<dbReference type="PANTHER" id="PTHR30336:SF4">
    <property type="entry name" value="ENVELOPE BIOGENESIS FACTOR ELYC"/>
    <property type="match status" value="1"/>
</dbReference>